<feature type="domain" description="LysM" evidence="1">
    <location>
        <begin position="291"/>
        <end position="342"/>
    </location>
</feature>
<dbReference type="Pfam" id="PF09994">
    <property type="entry name" value="T6SS_Tle1-like_cat"/>
    <property type="match status" value="1"/>
</dbReference>
<dbReference type="EMBL" id="CP017904">
    <property type="protein sequence ID" value="ARP21657.1"/>
    <property type="molecule type" value="Genomic_DNA"/>
</dbReference>
<dbReference type="PANTHER" id="PTHR33840">
    <property type="match status" value="1"/>
</dbReference>
<keyword evidence="3" id="KW-0614">Plasmid</keyword>
<dbReference type="CDD" id="cd20709">
    <property type="entry name" value="MIX_V"/>
    <property type="match status" value="1"/>
</dbReference>
<geneLocation type="plasmid" evidence="3">
    <name>pL289</name>
</geneLocation>
<reference evidence="2" key="1">
    <citation type="submission" date="2016-10" db="EMBL/GenBank/DDBJ databases">
        <title>The High Quality Genome of Vibrio alginolyticus K01M1.</title>
        <authorList>
            <person name="Wendling C."/>
            <person name="Chibani C.M."/>
            <person name="Hertel R."/>
            <person name="Sproer C."/>
            <person name="Bunk B."/>
            <person name="Overmann J."/>
            <person name="Roth O."/>
            <person name="Liesegang H."/>
        </authorList>
    </citation>
    <scope>NUCLEOTIDE SEQUENCE</scope>
    <source>
        <strain evidence="2">K05K4</strain>
        <plasmid evidence="3">pL289</plasmid>
    </source>
</reference>
<evidence type="ECO:0000313" key="3">
    <source>
        <dbReference type="EMBL" id="ARP21657.1"/>
    </source>
</evidence>
<dbReference type="PANTHER" id="PTHR33840:SF1">
    <property type="entry name" value="TLE1 PHOSPHOLIPASE DOMAIN-CONTAINING PROTEIN"/>
    <property type="match status" value="1"/>
</dbReference>
<dbReference type="InterPro" id="IPR018392">
    <property type="entry name" value="LysM"/>
</dbReference>
<proteinExistence type="predicted"/>
<dbReference type="EMBL" id="CP017903">
    <property type="protein sequence ID" value="ARP20026.1"/>
    <property type="molecule type" value="Genomic_DNA"/>
</dbReference>
<evidence type="ECO:0000313" key="2">
    <source>
        <dbReference type="EMBL" id="ARP20026.1"/>
    </source>
</evidence>
<sequence length="901" mass="101054">MIYVLLVKCTFELKVYDMPIEFPKPKRLTSAGYAPVQDDVPLAPPTPTPALEPEPVAEFECRIKIYAPKSDLSSLKLGVFSLSKSDNEESVKRWRSEEALDSARYTVLTGECHVEESKKLTHEFHQNFGISTSFDVTPRSVGSGYFNAEFIPLLPSLEGESKLAWALHGFYYYFYEGKLLYELDILGDGKWGWRITQSSSFDGISSTPVSDQVFSSLLVPVKVEGKEPEKQHILYSRCKLTNEQLSEVSMAWLDENATLIDTALLVSSLQQPLLPRETPSDISDTAAKEIQTHKVKMKDNGQHESWSDIAGYYDLSPKELLKLNPSFEQDPMALKAGDVLIVEKSDVVDQAQESKESPSPLTEIKVGESYVLGNTWGKYNQPLLSPSMKHIFELQGISQTTPVLNVKKVEEKILRIGVFFDGTGQNHLNDLYKETRGVKSRTNVARLFEIYPLDDDTNKIYVAGVGTVDGAWQTPTLIDEGKDEVDLAQAFGVSPNNLEKTWTFIDTSYNLVADDTGAFYKWQNWTKQFYGIITGLIRQQKYQAITHIEFDVFGFSRGAALARHFVNAVKDGLPDYNKPRDGEALGEVFPNLLAHQDDISSQPKHGYYPDETRTCSVRFLGLFDTVGSFYLAGNNDEGNFELGLDTGCAERVFQISAHHEYRKNFPLTSLLPSDGILPSNFYEEVFAGCHTDIGGGYPSKEQYAKQDLPERYGMPLSATYNRELIKTESIRQEIQAQQNAYGAAAYSERLYKQAQDAWNLECSTKGLYGVVTLVNGILYYYELQPISNALSALPLERMKQQAEVAGVDWDDEKLAYPQDFSQLTGNDVALKTLNEKLLAQPLGSIAPTHWQGEISQYGKEWIHRPHDALINAGCETAMDSIVNAVTKEGNQLKRVVFDNEL</sequence>
<dbReference type="InterPro" id="IPR018712">
    <property type="entry name" value="Tle1-like_cat"/>
</dbReference>
<protein>
    <recommendedName>
        <fullName evidence="1">LysM domain-containing protein</fullName>
    </recommendedName>
</protein>
<evidence type="ECO:0000259" key="1">
    <source>
        <dbReference type="PROSITE" id="PS51782"/>
    </source>
</evidence>
<dbReference type="CDD" id="cd00118">
    <property type="entry name" value="LysM"/>
    <property type="match status" value="1"/>
</dbReference>
<dbReference type="AlphaFoldDB" id="A0A1W6V958"/>
<name>A0A1W6V958_VIBAL</name>
<gene>
    <name evidence="2" type="ORF">K05K4_32970</name>
    <name evidence="3" type="ORF">K05K4_49480</name>
</gene>
<accession>A0A1W6V958</accession>
<dbReference type="RefSeq" id="WP_231970743.1">
    <property type="nucleotide sequence ID" value="NZ_CP017890.1"/>
</dbReference>
<organism evidence="2">
    <name type="scientific">Vibrio alginolyticus</name>
    <dbReference type="NCBI Taxonomy" id="663"/>
    <lineage>
        <taxon>Bacteria</taxon>
        <taxon>Pseudomonadati</taxon>
        <taxon>Pseudomonadota</taxon>
        <taxon>Gammaproteobacteria</taxon>
        <taxon>Vibrionales</taxon>
        <taxon>Vibrionaceae</taxon>
        <taxon>Vibrio</taxon>
    </lineage>
</organism>
<dbReference type="PROSITE" id="PS51782">
    <property type="entry name" value="LYSM"/>
    <property type="match status" value="1"/>
</dbReference>